<dbReference type="AlphaFoldDB" id="A0A816LZZ1"/>
<sequence>MINGLVSLVAHGIAEFESHYNGFKQVSWSHISSSDDQGPHVFSELGYTTEEACQHTTLDLQICNAKFYTWNKEVMSTSTPPLKQPRRRF</sequence>
<evidence type="ECO:0000313" key="1">
    <source>
        <dbReference type="EMBL" id="CAF1968802.1"/>
    </source>
</evidence>
<dbReference type="Proteomes" id="UP001295469">
    <property type="component" value="Chromosome C07"/>
</dbReference>
<proteinExistence type="predicted"/>
<organism evidence="1">
    <name type="scientific">Brassica napus</name>
    <name type="common">Rape</name>
    <dbReference type="NCBI Taxonomy" id="3708"/>
    <lineage>
        <taxon>Eukaryota</taxon>
        <taxon>Viridiplantae</taxon>
        <taxon>Streptophyta</taxon>
        <taxon>Embryophyta</taxon>
        <taxon>Tracheophyta</taxon>
        <taxon>Spermatophyta</taxon>
        <taxon>Magnoliopsida</taxon>
        <taxon>eudicotyledons</taxon>
        <taxon>Gunneridae</taxon>
        <taxon>Pentapetalae</taxon>
        <taxon>rosids</taxon>
        <taxon>malvids</taxon>
        <taxon>Brassicales</taxon>
        <taxon>Brassicaceae</taxon>
        <taxon>Brassiceae</taxon>
        <taxon>Brassica</taxon>
    </lineage>
</organism>
<gene>
    <name evidence="1" type="ORF">DARMORV10_C07P15430.1</name>
</gene>
<feature type="non-terminal residue" evidence="1">
    <location>
        <position position="89"/>
    </location>
</feature>
<reference evidence="1" key="1">
    <citation type="submission" date="2021-01" db="EMBL/GenBank/DDBJ databases">
        <authorList>
            <consortium name="Genoscope - CEA"/>
            <person name="William W."/>
        </authorList>
    </citation>
    <scope>NUCLEOTIDE SEQUENCE</scope>
</reference>
<accession>A0A816LZZ1</accession>
<dbReference type="EMBL" id="HG994371">
    <property type="protein sequence ID" value="CAF1968802.1"/>
    <property type="molecule type" value="Genomic_DNA"/>
</dbReference>
<name>A0A816LZZ1_BRANA</name>
<protein>
    <submittedName>
        <fullName evidence="1">(rape) hypothetical protein</fullName>
    </submittedName>
</protein>